<dbReference type="EMBL" id="CM016554">
    <property type="protein sequence ID" value="TKW28374.1"/>
    <property type="molecule type" value="Genomic_DNA"/>
</dbReference>
<gene>
    <name evidence="2" type="ORF">SEVIR_3G314403v2</name>
</gene>
<reference evidence="2" key="1">
    <citation type="submission" date="2019-03" db="EMBL/GenBank/DDBJ databases">
        <title>WGS assembly of Setaria viridis.</title>
        <authorList>
            <person name="Huang P."/>
            <person name="Jenkins J."/>
            <person name="Grimwood J."/>
            <person name="Barry K."/>
            <person name="Healey A."/>
            <person name="Mamidi S."/>
            <person name="Sreedasyam A."/>
            <person name="Shu S."/>
            <person name="Feldman M."/>
            <person name="Wu J."/>
            <person name="Yu Y."/>
            <person name="Chen C."/>
            <person name="Johnson J."/>
            <person name="Rokhsar D."/>
            <person name="Baxter I."/>
            <person name="Schmutz J."/>
            <person name="Brutnell T."/>
            <person name="Kellogg E."/>
        </authorList>
    </citation>
    <scope>NUCLEOTIDE SEQUENCE [LARGE SCALE GENOMIC DNA]</scope>
</reference>
<evidence type="ECO:0000313" key="3">
    <source>
        <dbReference type="Proteomes" id="UP000298652"/>
    </source>
</evidence>
<protein>
    <recommendedName>
        <fullName evidence="4">F-box domain-containing protein</fullName>
    </recommendedName>
</protein>
<dbReference type="AlphaFoldDB" id="A0A4U6VIM5"/>
<evidence type="ECO:0000313" key="2">
    <source>
        <dbReference type="EMBL" id="TKW28374.1"/>
    </source>
</evidence>
<evidence type="ECO:0008006" key="4">
    <source>
        <dbReference type="Google" id="ProtNLM"/>
    </source>
</evidence>
<evidence type="ECO:0000256" key="1">
    <source>
        <dbReference type="SAM" id="MobiDB-lite"/>
    </source>
</evidence>
<name>A0A4U6VIM5_SETVI</name>
<sequence length="74" mass="7752">MEAPIVPRRGADDDQISGLPDTLLHTILLRLASTAAATRNRVLSRPASSATSSTPSTRLSDPAPRLPSTASRST</sequence>
<feature type="compositionally biased region" description="Low complexity" evidence="1">
    <location>
        <begin position="38"/>
        <end position="60"/>
    </location>
</feature>
<dbReference type="Gramene" id="TKW28374">
    <property type="protein sequence ID" value="TKW28374"/>
    <property type="gene ID" value="SEVIR_3G314403v2"/>
</dbReference>
<feature type="region of interest" description="Disordered" evidence="1">
    <location>
        <begin position="38"/>
        <end position="74"/>
    </location>
</feature>
<organism evidence="2 3">
    <name type="scientific">Setaria viridis</name>
    <name type="common">Green bristlegrass</name>
    <name type="synonym">Setaria italica subsp. viridis</name>
    <dbReference type="NCBI Taxonomy" id="4556"/>
    <lineage>
        <taxon>Eukaryota</taxon>
        <taxon>Viridiplantae</taxon>
        <taxon>Streptophyta</taxon>
        <taxon>Embryophyta</taxon>
        <taxon>Tracheophyta</taxon>
        <taxon>Spermatophyta</taxon>
        <taxon>Magnoliopsida</taxon>
        <taxon>Liliopsida</taxon>
        <taxon>Poales</taxon>
        <taxon>Poaceae</taxon>
        <taxon>PACMAD clade</taxon>
        <taxon>Panicoideae</taxon>
        <taxon>Panicodae</taxon>
        <taxon>Paniceae</taxon>
        <taxon>Cenchrinae</taxon>
        <taxon>Setaria</taxon>
    </lineage>
</organism>
<proteinExistence type="predicted"/>
<keyword evidence="3" id="KW-1185">Reference proteome</keyword>
<dbReference type="Proteomes" id="UP000298652">
    <property type="component" value="Chromosome 3"/>
</dbReference>
<accession>A0A4U6VIM5</accession>